<dbReference type="PANTHER" id="PTHR38489">
    <property type="entry name" value="HISTONE CHAPERONE DOMAIN-CONTAINING PROTEIN"/>
    <property type="match status" value="1"/>
</dbReference>
<dbReference type="InterPro" id="IPR027921">
    <property type="entry name" value="NOPCHAP1"/>
</dbReference>
<name>A0A6G1JS83_9PLEO</name>
<feature type="compositionally biased region" description="Polar residues" evidence="1">
    <location>
        <begin position="1"/>
        <end position="12"/>
    </location>
</feature>
<dbReference type="OrthoDB" id="1112980at2759"/>
<accession>A0A6G1JS83</accession>
<feature type="compositionally biased region" description="Low complexity" evidence="1">
    <location>
        <begin position="56"/>
        <end position="65"/>
    </location>
</feature>
<reference evidence="2" key="1">
    <citation type="journal article" date="2020" name="Stud. Mycol.">
        <title>101 Dothideomycetes genomes: a test case for predicting lifestyles and emergence of pathogens.</title>
        <authorList>
            <person name="Haridas S."/>
            <person name="Albert R."/>
            <person name="Binder M."/>
            <person name="Bloem J."/>
            <person name="Labutti K."/>
            <person name="Salamov A."/>
            <person name="Andreopoulos B."/>
            <person name="Baker S."/>
            <person name="Barry K."/>
            <person name="Bills G."/>
            <person name="Bluhm B."/>
            <person name="Cannon C."/>
            <person name="Castanera R."/>
            <person name="Culley D."/>
            <person name="Daum C."/>
            <person name="Ezra D."/>
            <person name="Gonzalez J."/>
            <person name="Henrissat B."/>
            <person name="Kuo A."/>
            <person name="Liang C."/>
            <person name="Lipzen A."/>
            <person name="Lutzoni F."/>
            <person name="Magnuson J."/>
            <person name="Mondo S."/>
            <person name="Nolan M."/>
            <person name="Ohm R."/>
            <person name="Pangilinan J."/>
            <person name="Park H.-J."/>
            <person name="Ramirez L."/>
            <person name="Alfaro M."/>
            <person name="Sun H."/>
            <person name="Tritt A."/>
            <person name="Yoshinaga Y."/>
            <person name="Zwiers L.-H."/>
            <person name="Turgeon B."/>
            <person name="Goodwin S."/>
            <person name="Spatafora J."/>
            <person name="Crous P."/>
            <person name="Grigoriev I."/>
        </authorList>
    </citation>
    <scope>NUCLEOTIDE SEQUENCE</scope>
    <source>
        <strain evidence="2">CBS 279.74</strain>
    </source>
</reference>
<dbReference type="EMBL" id="MU005787">
    <property type="protein sequence ID" value="KAF2703479.1"/>
    <property type="molecule type" value="Genomic_DNA"/>
</dbReference>
<keyword evidence="3" id="KW-1185">Reference proteome</keyword>
<evidence type="ECO:0000256" key="1">
    <source>
        <dbReference type="SAM" id="MobiDB-lite"/>
    </source>
</evidence>
<evidence type="ECO:0000313" key="3">
    <source>
        <dbReference type="Proteomes" id="UP000799428"/>
    </source>
</evidence>
<protein>
    <submittedName>
        <fullName evidence="2">Uncharacterized protein</fullName>
    </submittedName>
</protein>
<dbReference type="Pfam" id="PF15370">
    <property type="entry name" value="NOPCHAP1"/>
    <property type="match status" value="1"/>
</dbReference>
<gene>
    <name evidence="2" type="ORF">K504DRAFT_392519</name>
</gene>
<feature type="region of interest" description="Disordered" evidence="1">
    <location>
        <begin position="180"/>
        <end position="221"/>
    </location>
</feature>
<sequence length="239" mass="26023">MASEQPTSSKQQVRVYPDRRKRVCRTPTTESSPSTSDPSHSERTSVPDESTDATDLESSSGSDLSESSEEPSSDSESESESESESGEDSDEELQSDMEDEHGIVNLPAVRARKPIMKLPKDELGPDLRPFLAGFLPQLRAANQALEKEREAGTLKAKIIDDQEGVEGEGEYIEMDLGLGVFKEKNPDADDASSSSESEDEETLDGTSQLKPEDVLSKLMGRKSRKGMVEIQEVGDAPAK</sequence>
<feature type="region of interest" description="Disordered" evidence="1">
    <location>
        <begin position="1"/>
        <end position="125"/>
    </location>
</feature>
<organism evidence="2 3">
    <name type="scientific">Pleomassaria siparia CBS 279.74</name>
    <dbReference type="NCBI Taxonomy" id="1314801"/>
    <lineage>
        <taxon>Eukaryota</taxon>
        <taxon>Fungi</taxon>
        <taxon>Dikarya</taxon>
        <taxon>Ascomycota</taxon>
        <taxon>Pezizomycotina</taxon>
        <taxon>Dothideomycetes</taxon>
        <taxon>Pleosporomycetidae</taxon>
        <taxon>Pleosporales</taxon>
        <taxon>Pleomassariaceae</taxon>
        <taxon>Pleomassaria</taxon>
    </lineage>
</organism>
<proteinExistence type="predicted"/>
<dbReference type="PANTHER" id="PTHR38489:SF1">
    <property type="entry name" value="HISTONE CHAPERONE DOMAIN-CONTAINING PROTEIN"/>
    <property type="match status" value="1"/>
</dbReference>
<dbReference type="GO" id="GO:0000492">
    <property type="term" value="P:box C/D snoRNP assembly"/>
    <property type="evidence" value="ECO:0007669"/>
    <property type="project" value="InterPro"/>
</dbReference>
<feature type="compositionally biased region" description="Acidic residues" evidence="1">
    <location>
        <begin position="66"/>
        <end position="99"/>
    </location>
</feature>
<feature type="compositionally biased region" description="Low complexity" evidence="1">
    <location>
        <begin position="26"/>
        <end position="38"/>
    </location>
</feature>
<evidence type="ECO:0000313" key="2">
    <source>
        <dbReference type="EMBL" id="KAF2703479.1"/>
    </source>
</evidence>
<dbReference type="Proteomes" id="UP000799428">
    <property type="component" value="Unassembled WGS sequence"/>
</dbReference>
<dbReference type="AlphaFoldDB" id="A0A6G1JS83"/>